<dbReference type="InterPro" id="IPR036390">
    <property type="entry name" value="WH_DNA-bd_sf"/>
</dbReference>
<dbReference type="Pfam" id="PF03466">
    <property type="entry name" value="LysR_substrate"/>
    <property type="match status" value="1"/>
</dbReference>
<dbReference type="PROSITE" id="PS50931">
    <property type="entry name" value="HTH_LYSR"/>
    <property type="match status" value="1"/>
</dbReference>
<protein>
    <submittedName>
        <fullName evidence="6">HTH-type transcriptional regulator CysL</fullName>
    </submittedName>
</protein>
<dbReference type="PANTHER" id="PTHR30126">
    <property type="entry name" value="HTH-TYPE TRANSCRIPTIONAL REGULATOR"/>
    <property type="match status" value="1"/>
</dbReference>
<accession>A0A1Y5RWH1</accession>
<comment type="similarity">
    <text evidence="1">Belongs to the LysR transcriptional regulatory family.</text>
</comment>
<organism evidence="6 7">
    <name type="scientific">Aquimixticola soesokkakensis</name>
    <dbReference type="NCBI Taxonomy" id="1519096"/>
    <lineage>
        <taxon>Bacteria</taxon>
        <taxon>Pseudomonadati</taxon>
        <taxon>Pseudomonadota</taxon>
        <taxon>Alphaproteobacteria</taxon>
        <taxon>Rhodobacterales</taxon>
        <taxon>Paracoccaceae</taxon>
        <taxon>Aquimixticola</taxon>
    </lineage>
</organism>
<dbReference type="Gene3D" id="3.40.190.10">
    <property type="entry name" value="Periplasmic binding protein-like II"/>
    <property type="match status" value="2"/>
</dbReference>
<evidence type="ECO:0000259" key="5">
    <source>
        <dbReference type="PROSITE" id="PS50931"/>
    </source>
</evidence>
<evidence type="ECO:0000256" key="1">
    <source>
        <dbReference type="ARBA" id="ARBA00009437"/>
    </source>
</evidence>
<dbReference type="SUPFAM" id="SSF46785">
    <property type="entry name" value="Winged helix' DNA-binding domain"/>
    <property type="match status" value="1"/>
</dbReference>
<gene>
    <name evidence="6" type="primary">cysL_1</name>
    <name evidence="6" type="ORF">AQS8620_00824</name>
</gene>
<dbReference type="InterPro" id="IPR005119">
    <property type="entry name" value="LysR_subst-bd"/>
</dbReference>
<feature type="domain" description="HTH lysR-type" evidence="5">
    <location>
        <begin position="2"/>
        <end position="59"/>
    </location>
</feature>
<evidence type="ECO:0000256" key="3">
    <source>
        <dbReference type="ARBA" id="ARBA00023125"/>
    </source>
</evidence>
<dbReference type="Gene3D" id="1.10.10.10">
    <property type="entry name" value="Winged helix-like DNA-binding domain superfamily/Winged helix DNA-binding domain"/>
    <property type="match status" value="1"/>
</dbReference>
<keyword evidence="2" id="KW-0805">Transcription regulation</keyword>
<proteinExistence type="inferred from homology"/>
<keyword evidence="4" id="KW-0804">Transcription</keyword>
<dbReference type="PANTHER" id="PTHR30126:SF99">
    <property type="entry name" value="TRANSCRIPTIONAL REGULATOR LYSR FAMILY"/>
    <property type="match status" value="1"/>
</dbReference>
<dbReference type="CDD" id="cd05466">
    <property type="entry name" value="PBP2_LTTR_substrate"/>
    <property type="match status" value="1"/>
</dbReference>
<dbReference type="GO" id="GO:0003700">
    <property type="term" value="F:DNA-binding transcription factor activity"/>
    <property type="evidence" value="ECO:0007669"/>
    <property type="project" value="InterPro"/>
</dbReference>
<dbReference type="EMBL" id="FWFS01000002">
    <property type="protein sequence ID" value="SLN27112.1"/>
    <property type="molecule type" value="Genomic_DNA"/>
</dbReference>
<evidence type="ECO:0000313" key="6">
    <source>
        <dbReference type="EMBL" id="SLN27112.1"/>
    </source>
</evidence>
<dbReference type="SUPFAM" id="SSF53850">
    <property type="entry name" value="Periplasmic binding protein-like II"/>
    <property type="match status" value="1"/>
</dbReference>
<keyword evidence="3" id="KW-0238">DNA-binding</keyword>
<sequence>MLNATWLDTFATLCDVGHFTRAGAMLNMTQPGVSQHIQKLEAQVGQALLARDGKSFTLTPVGEDVLAIARRRRAEDIALHQSLGFDDPSQGEVCVACSGSLALLLYPRFMELMAQAPKLGLMVQARPQAGIIEGVLNGEVDLGILSAAPTHPRLEGVKAGQDELCLLLPLGHPLPKRLSDLQDLGFIAHPDGYAQADALLGVNFPDDYCGAGTLTRRSFINQIGQIPEPVVRGLGYTILPRSGVDAFRDRDRLSIAPLAQRVQHDLWLIQRRKRVLSARLRAIRDEIITCLKSL</sequence>
<dbReference type="OrthoDB" id="9811588at2"/>
<dbReference type="Proteomes" id="UP000193862">
    <property type="component" value="Unassembled WGS sequence"/>
</dbReference>
<evidence type="ECO:0000313" key="7">
    <source>
        <dbReference type="Proteomes" id="UP000193862"/>
    </source>
</evidence>
<dbReference type="AlphaFoldDB" id="A0A1Y5RWH1"/>
<reference evidence="6 7" key="1">
    <citation type="submission" date="2017-03" db="EMBL/GenBank/DDBJ databases">
        <authorList>
            <person name="Afonso C.L."/>
            <person name="Miller P.J."/>
            <person name="Scott M.A."/>
            <person name="Spackman E."/>
            <person name="Goraichik I."/>
            <person name="Dimitrov K.M."/>
            <person name="Suarez D.L."/>
            <person name="Swayne D.E."/>
        </authorList>
    </citation>
    <scope>NUCLEOTIDE SEQUENCE [LARGE SCALE GENOMIC DNA]</scope>
    <source>
        <strain evidence="6 7">CECT 8620</strain>
    </source>
</reference>
<dbReference type="PRINTS" id="PR00039">
    <property type="entry name" value="HTHLYSR"/>
</dbReference>
<dbReference type="Pfam" id="PF00126">
    <property type="entry name" value="HTH_1"/>
    <property type="match status" value="1"/>
</dbReference>
<dbReference type="InterPro" id="IPR036388">
    <property type="entry name" value="WH-like_DNA-bd_sf"/>
</dbReference>
<evidence type="ECO:0000256" key="2">
    <source>
        <dbReference type="ARBA" id="ARBA00023015"/>
    </source>
</evidence>
<dbReference type="GO" id="GO:0000976">
    <property type="term" value="F:transcription cis-regulatory region binding"/>
    <property type="evidence" value="ECO:0007669"/>
    <property type="project" value="TreeGrafter"/>
</dbReference>
<keyword evidence="7" id="KW-1185">Reference proteome</keyword>
<dbReference type="InterPro" id="IPR000847">
    <property type="entry name" value="LysR_HTH_N"/>
</dbReference>
<evidence type="ECO:0000256" key="4">
    <source>
        <dbReference type="ARBA" id="ARBA00023163"/>
    </source>
</evidence>
<dbReference type="RefSeq" id="WP_085835567.1">
    <property type="nucleotide sequence ID" value="NZ_FWFS01000002.1"/>
</dbReference>
<name>A0A1Y5RWH1_9RHOB</name>